<dbReference type="InterPro" id="IPR003615">
    <property type="entry name" value="HNH_nuc"/>
</dbReference>
<keyword evidence="3" id="KW-0255">Endonuclease</keyword>
<dbReference type="EMBL" id="KJ010489">
    <property type="protein sequence ID" value="AIA65094.1"/>
    <property type="molecule type" value="Genomic_DNA"/>
</dbReference>
<evidence type="ECO:0000259" key="1">
    <source>
        <dbReference type="Pfam" id="PF07463"/>
    </source>
</evidence>
<feature type="domain" description="NUMOD4" evidence="1">
    <location>
        <begin position="3"/>
        <end position="47"/>
    </location>
</feature>
<protein>
    <submittedName>
        <fullName evidence="3">HNH homing endonuclease</fullName>
    </submittedName>
</protein>
<dbReference type="KEGG" id="vg:19686063"/>
<sequence>MIEYWVDVKQYEDYYECSNLGRIRNKITGNILKGCINKKGYVRISLTYYKTKKFAHVLILESFYKRPFNNAQVNHIDEDKANNKLDNLEWVTNKQNMNHGTRIARVTEQIKSLYSVLQTIQNTKALRMQVIY</sequence>
<accession>A0A060AI70</accession>
<keyword evidence="3" id="KW-0378">Hydrolase</keyword>
<dbReference type="InterPro" id="IPR044925">
    <property type="entry name" value="His-Me_finger_sf"/>
</dbReference>
<dbReference type="GO" id="GO:0004519">
    <property type="term" value="F:endonuclease activity"/>
    <property type="evidence" value="ECO:0007669"/>
    <property type="project" value="UniProtKB-KW"/>
</dbReference>
<dbReference type="RefSeq" id="YP_009042675.1">
    <property type="nucleotide sequence ID" value="NC_024356.1"/>
</dbReference>
<gene>
    <name evidence="3" type="ORF">IME_027</name>
</gene>
<dbReference type="Pfam" id="PF13392">
    <property type="entry name" value="HNH_3"/>
    <property type="match status" value="1"/>
</dbReference>
<reference evidence="3 4" key="1">
    <citation type="journal article" date="2014" name="J. Gen. Virol.">
        <title>Characterization and complete genome sequence analysis of novel bacteriophage IME-EFm1 infecting Enterococcus faecium.</title>
        <authorList>
            <person name="Wang Y."/>
            <person name="Wang W."/>
            <person name="Lv Y."/>
            <person name="Zheng W."/>
            <person name="Mi Z."/>
            <person name="Pei G."/>
            <person name="An X."/>
            <person name="Xu X."/>
            <person name="Han C."/>
            <person name="Liu J."/>
            <person name="Zhou C."/>
            <person name="Tong Y."/>
        </authorList>
    </citation>
    <scope>NUCLEOTIDE SEQUENCE [LARGE SCALE GENOMIC DNA]</scope>
</reference>
<name>A0A060AI70_9CAUD</name>
<keyword evidence="3" id="KW-0540">Nuclease</keyword>
<feature type="domain" description="HNH nuclease" evidence="2">
    <location>
        <begin position="53"/>
        <end position="97"/>
    </location>
</feature>
<keyword evidence="4" id="KW-1185">Reference proteome</keyword>
<organism evidence="3 4">
    <name type="scientific">Enterococcus phage IME-EFm1</name>
    <dbReference type="NCBI Taxonomy" id="1445858"/>
    <lineage>
        <taxon>Viruses</taxon>
        <taxon>Duplodnaviria</taxon>
        <taxon>Heunggongvirae</taxon>
        <taxon>Uroviricota</taxon>
        <taxon>Caudoviricetes</taxon>
        <taxon>Efemunavirus</taxon>
        <taxon>Efemunavirus Efm1</taxon>
    </lineage>
</organism>
<dbReference type="Pfam" id="PF07463">
    <property type="entry name" value="NUMOD4"/>
    <property type="match status" value="1"/>
</dbReference>
<dbReference type="SUPFAM" id="SSF54060">
    <property type="entry name" value="His-Me finger endonucleases"/>
    <property type="match status" value="1"/>
</dbReference>
<dbReference type="GeneID" id="19686063"/>
<dbReference type="OrthoDB" id="21336at10239"/>
<evidence type="ECO:0000259" key="2">
    <source>
        <dbReference type="Pfam" id="PF13392"/>
    </source>
</evidence>
<evidence type="ECO:0000313" key="4">
    <source>
        <dbReference type="Proteomes" id="UP000026980"/>
    </source>
</evidence>
<dbReference type="Proteomes" id="UP000026980">
    <property type="component" value="Segment"/>
</dbReference>
<dbReference type="InterPro" id="IPR010902">
    <property type="entry name" value="NUMOD4"/>
</dbReference>
<dbReference type="Gene3D" id="3.90.75.20">
    <property type="match status" value="1"/>
</dbReference>
<evidence type="ECO:0000313" key="3">
    <source>
        <dbReference type="EMBL" id="AIA65094.1"/>
    </source>
</evidence>
<proteinExistence type="predicted"/>
<dbReference type="GO" id="GO:0016788">
    <property type="term" value="F:hydrolase activity, acting on ester bonds"/>
    <property type="evidence" value="ECO:0007669"/>
    <property type="project" value="InterPro"/>
</dbReference>